<evidence type="ECO:0000313" key="3">
    <source>
        <dbReference type="Proteomes" id="UP000478052"/>
    </source>
</evidence>
<name>A0A6G0X0G9_APHCR</name>
<keyword evidence="3" id="KW-1185">Reference proteome</keyword>
<keyword evidence="2" id="KW-0808">Transferase</keyword>
<dbReference type="AlphaFoldDB" id="A0A6G0X0G9"/>
<dbReference type="EMBL" id="VUJU01008262">
    <property type="protein sequence ID" value="KAF0733291.1"/>
    <property type="molecule type" value="Genomic_DNA"/>
</dbReference>
<evidence type="ECO:0000313" key="2">
    <source>
        <dbReference type="EMBL" id="KAF0733291.1"/>
    </source>
</evidence>
<feature type="region of interest" description="Disordered" evidence="1">
    <location>
        <begin position="1"/>
        <end position="106"/>
    </location>
</feature>
<sequence length="236" mass="25935">MGARRGGANKRNRTPPITEPKKPRNGTYSPPPLPVTTNQQQRAEPPSPDPSDSESLSGDSFVSSDSNSQSTSEHSDTASPPSPKSDKTTTDFNDTTQSTKPNSVVPKKAKISIPQIFIKNSSDWRRAAPIVFNNSDLSPETVCAQAFSDGSIMVKTREPTHYRQLQKILLELKITFQTSKLPEERTLKVVLRGIPIDITPDDLKSELELLNFDVKLVKRFGPPSKPMPICLVILGS</sequence>
<protein>
    <submittedName>
        <fullName evidence="2">Reverse transcriptase domain-containing protein</fullName>
    </submittedName>
</protein>
<dbReference type="GO" id="GO:0003964">
    <property type="term" value="F:RNA-directed DNA polymerase activity"/>
    <property type="evidence" value="ECO:0007669"/>
    <property type="project" value="UniProtKB-KW"/>
</dbReference>
<keyword evidence="2" id="KW-0548">Nucleotidyltransferase</keyword>
<dbReference type="OrthoDB" id="6775828at2759"/>
<feature type="non-terminal residue" evidence="2">
    <location>
        <position position="236"/>
    </location>
</feature>
<keyword evidence="2" id="KW-0695">RNA-directed DNA polymerase</keyword>
<organism evidence="2 3">
    <name type="scientific">Aphis craccivora</name>
    <name type="common">Cowpea aphid</name>
    <dbReference type="NCBI Taxonomy" id="307492"/>
    <lineage>
        <taxon>Eukaryota</taxon>
        <taxon>Metazoa</taxon>
        <taxon>Ecdysozoa</taxon>
        <taxon>Arthropoda</taxon>
        <taxon>Hexapoda</taxon>
        <taxon>Insecta</taxon>
        <taxon>Pterygota</taxon>
        <taxon>Neoptera</taxon>
        <taxon>Paraneoptera</taxon>
        <taxon>Hemiptera</taxon>
        <taxon>Sternorrhyncha</taxon>
        <taxon>Aphidomorpha</taxon>
        <taxon>Aphidoidea</taxon>
        <taxon>Aphididae</taxon>
        <taxon>Aphidini</taxon>
        <taxon>Aphis</taxon>
        <taxon>Aphis</taxon>
    </lineage>
</organism>
<gene>
    <name evidence="2" type="ORF">FWK35_00030024</name>
</gene>
<comment type="caution">
    <text evidence="2">The sequence shown here is derived from an EMBL/GenBank/DDBJ whole genome shotgun (WGS) entry which is preliminary data.</text>
</comment>
<feature type="compositionally biased region" description="Low complexity" evidence="1">
    <location>
        <begin position="90"/>
        <end position="100"/>
    </location>
</feature>
<reference evidence="2 3" key="1">
    <citation type="submission" date="2019-08" db="EMBL/GenBank/DDBJ databases">
        <title>Whole genome of Aphis craccivora.</title>
        <authorList>
            <person name="Voronova N.V."/>
            <person name="Shulinski R.S."/>
            <person name="Bandarenka Y.V."/>
            <person name="Zhorov D.G."/>
            <person name="Warner D."/>
        </authorList>
    </citation>
    <scope>NUCLEOTIDE SEQUENCE [LARGE SCALE GENOMIC DNA]</scope>
    <source>
        <strain evidence="2">180601</strain>
        <tissue evidence="2">Whole Body</tissue>
    </source>
</reference>
<feature type="compositionally biased region" description="Low complexity" evidence="1">
    <location>
        <begin position="53"/>
        <end position="72"/>
    </location>
</feature>
<accession>A0A6G0X0G9</accession>
<proteinExistence type="predicted"/>
<evidence type="ECO:0000256" key="1">
    <source>
        <dbReference type="SAM" id="MobiDB-lite"/>
    </source>
</evidence>
<dbReference type="Proteomes" id="UP000478052">
    <property type="component" value="Unassembled WGS sequence"/>
</dbReference>